<comment type="caution">
    <text evidence="5">The sequence shown here is derived from an EMBL/GenBank/DDBJ whole genome shotgun (WGS) entry which is preliminary data.</text>
</comment>
<feature type="domain" description="GGDEF" evidence="3">
    <location>
        <begin position="281"/>
        <end position="417"/>
    </location>
</feature>
<keyword evidence="1" id="KW-0812">Transmembrane</keyword>
<keyword evidence="1" id="KW-1133">Transmembrane helix</keyword>
<evidence type="ECO:0000256" key="1">
    <source>
        <dbReference type="SAM" id="Phobius"/>
    </source>
</evidence>
<dbReference type="CDD" id="cd01949">
    <property type="entry name" value="GGDEF"/>
    <property type="match status" value="1"/>
</dbReference>
<evidence type="ECO:0000259" key="4">
    <source>
        <dbReference type="PROSITE" id="PS51832"/>
    </source>
</evidence>
<dbReference type="Pfam" id="PF00989">
    <property type="entry name" value="PAS"/>
    <property type="match status" value="1"/>
</dbReference>
<dbReference type="Proteomes" id="UP000604066">
    <property type="component" value="Unassembled WGS sequence"/>
</dbReference>
<dbReference type="InterPro" id="IPR000014">
    <property type="entry name" value="PAS"/>
</dbReference>
<dbReference type="PANTHER" id="PTHR43155:SF2">
    <property type="entry name" value="CYCLIC DI-GMP PHOSPHODIESTERASE PA4108"/>
    <property type="match status" value="1"/>
</dbReference>
<evidence type="ECO:0000259" key="2">
    <source>
        <dbReference type="PROSITE" id="PS50112"/>
    </source>
</evidence>
<dbReference type="SMART" id="SM00267">
    <property type="entry name" value="GGDEF"/>
    <property type="match status" value="1"/>
</dbReference>
<evidence type="ECO:0000259" key="3">
    <source>
        <dbReference type="PROSITE" id="PS50887"/>
    </source>
</evidence>
<dbReference type="SUPFAM" id="SSF109604">
    <property type="entry name" value="HD-domain/PDEase-like"/>
    <property type="match status" value="1"/>
</dbReference>
<dbReference type="InterPro" id="IPR035965">
    <property type="entry name" value="PAS-like_dom_sf"/>
</dbReference>
<dbReference type="Pfam" id="PF00990">
    <property type="entry name" value="GGDEF"/>
    <property type="match status" value="1"/>
</dbReference>
<keyword evidence="1" id="KW-0472">Membrane</keyword>
<dbReference type="PANTHER" id="PTHR43155">
    <property type="entry name" value="CYCLIC DI-GMP PHOSPHODIESTERASE PA4108-RELATED"/>
    <property type="match status" value="1"/>
</dbReference>
<sequence>MEKRSGKLITKPKDQMGFPLSAKIVFLINVIFTIAAFILFPTRLGDELPLWVFLLIPMFLLPLYLGWSGFWLYVGYLIVVYVAAHLSGILGVEFHTFLEMFSLTSGAFTYLLYLEKYRQNYLYFFKTVAQSPNVVIIFDEKGNIIYLNKKAMEVIGPEAEKYLNENLNNLSHAVLRRLEVVRKALATGSPIMNETINIKLNGKKYSFLVDVQFYDFPGKGRELFLIARDITRMIELEEKLKATIAELEGMVVKDPLTKLYNYSYLMEQLEVSLKFAEKYGNKIALILLDLDEFGRYNDAFGIKAGDELLCVIAEKLKEIKPHRSFLARLGGDEFAFLIPDYNNIEEAFSFAEKVQKFLSEIDFPGREVFPKGVVAASLGIAFYPENGKTAEELMNKARDALYQAKQFGKNITRSYFSVLEELSRKSGVVNEEIIVSLKTIISIINSRDKYTYGHTERVAEYAEALALELGLPAEKVEEIKLGAFFHDVGKIEIPGEVLRKKTPLTGEEWELLKQHPVFGVELIQPLKIYDKYLPYILYHHERYDGKGYPYGLKGEEIPLGVRILTLADSFDAMTTDRPYKKGKTLDEAIEELQRCAGTQFDPELTKVFIKYLKRERLLGDHARQTG</sequence>
<dbReference type="CDD" id="cd00130">
    <property type="entry name" value="PAS"/>
    <property type="match status" value="1"/>
</dbReference>
<accession>A0ABX2RBQ5</accession>
<dbReference type="InterPro" id="IPR003607">
    <property type="entry name" value="HD/PDEase_dom"/>
</dbReference>
<dbReference type="EMBL" id="JACCBS010000003">
    <property type="protein sequence ID" value="NYE58606.1"/>
    <property type="molecule type" value="Genomic_DNA"/>
</dbReference>
<dbReference type="InterPro" id="IPR013767">
    <property type="entry name" value="PAS_fold"/>
</dbReference>
<evidence type="ECO:0000313" key="5">
    <source>
        <dbReference type="EMBL" id="NYE58606.1"/>
    </source>
</evidence>
<keyword evidence="6" id="KW-1185">Reference proteome</keyword>
<dbReference type="RefSeq" id="WP_051250186.1">
    <property type="nucleotide sequence ID" value="NZ_ATYG01000013.1"/>
</dbReference>
<dbReference type="InterPro" id="IPR043128">
    <property type="entry name" value="Rev_trsase/Diguanyl_cyclase"/>
</dbReference>
<feature type="domain" description="HD-GYP" evidence="4">
    <location>
        <begin position="429"/>
        <end position="624"/>
    </location>
</feature>
<dbReference type="InterPro" id="IPR006675">
    <property type="entry name" value="HDIG_dom"/>
</dbReference>
<dbReference type="NCBIfam" id="TIGR00277">
    <property type="entry name" value="HDIG"/>
    <property type="match status" value="1"/>
</dbReference>
<organism evidence="5 6">
    <name type="scientific">Carboxydothermus ferrireducens DSM 11255</name>
    <dbReference type="NCBI Taxonomy" id="1119529"/>
    <lineage>
        <taxon>Bacteria</taxon>
        <taxon>Bacillati</taxon>
        <taxon>Bacillota</taxon>
        <taxon>Clostridia</taxon>
        <taxon>Thermoanaerobacterales</taxon>
        <taxon>Thermoanaerobacteraceae</taxon>
        <taxon>Carboxydothermus</taxon>
    </lineage>
</organism>
<dbReference type="SMART" id="SM00471">
    <property type="entry name" value="HDc"/>
    <property type="match status" value="1"/>
</dbReference>
<feature type="transmembrane region" description="Helical" evidence="1">
    <location>
        <begin position="20"/>
        <end position="42"/>
    </location>
</feature>
<dbReference type="InterPro" id="IPR037522">
    <property type="entry name" value="HD_GYP_dom"/>
</dbReference>
<dbReference type="NCBIfam" id="TIGR00229">
    <property type="entry name" value="sensory_box"/>
    <property type="match status" value="1"/>
</dbReference>
<dbReference type="Pfam" id="PF13487">
    <property type="entry name" value="HD_5"/>
    <property type="match status" value="1"/>
</dbReference>
<dbReference type="SUPFAM" id="SSF55073">
    <property type="entry name" value="Nucleotide cyclase"/>
    <property type="match status" value="1"/>
</dbReference>
<feature type="domain" description="PAS" evidence="2">
    <location>
        <begin position="120"/>
        <end position="167"/>
    </location>
</feature>
<dbReference type="PROSITE" id="PS51832">
    <property type="entry name" value="HD_GYP"/>
    <property type="match status" value="1"/>
</dbReference>
<dbReference type="Gene3D" id="3.30.70.270">
    <property type="match status" value="1"/>
</dbReference>
<dbReference type="Gene3D" id="3.30.450.20">
    <property type="entry name" value="PAS domain"/>
    <property type="match status" value="1"/>
</dbReference>
<dbReference type="SUPFAM" id="SSF55785">
    <property type="entry name" value="PYP-like sensor domain (PAS domain)"/>
    <property type="match status" value="1"/>
</dbReference>
<dbReference type="NCBIfam" id="TIGR00254">
    <property type="entry name" value="GGDEF"/>
    <property type="match status" value="1"/>
</dbReference>
<dbReference type="InterPro" id="IPR000160">
    <property type="entry name" value="GGDEF_dom"/>
</dbReference>
<dbReference type="PROSITE" id="PS50112">
    <property type="entry name" value="PAS"/>
    <property type="match status" value="1"/>
</dbReference>
<dbReference type="InterPro" id="IPR029787">
    <property type="entry name" value="Nucleotide_cyclase"/>
</dbReference>
<dbReference type="CDD" id="cd00077">
    <property type="entry name" value="HDc"/>
    <property type="match status" value="1"/>
</dbReference>
<dbReference type="Gene3D" id="1.10.3210.10">
    <property type="entry name" value="Hypothetical protein af1432"/>
    <property type="match status" value="1"/>
</dbReference>
<feature type="transmembrane region" description="Helical" evidence="1">
    <location>
        <begin position="48"/>
        <end position="65"/>
    </location>
</feature>
<dbReference type="PROSITE" id="PS50887">
    <property type="entry name" value="GGDEF"/>
    <property type="match status" value="1"/>
</dbReference>
<name>A0ABX2RBQ5_9THEO</name>
<evidence type="ECO:0000313" key="6">
    <source>
        <dbReference type="Proteomes" id="UP000604066"/>
    </source>
</evidence>
<proteinExistence type="predicted"/>
<feature type="transmembrane region" description="Helical" evidence="1">
    <location>
        <begin position="70"/>
        <end position="90"/>
    </location>
</feature>
<gene>
    <name evidence="5" type="ORF">HDG70_002357</name>
</gene>
<reference evidence="5 6" key="1">
    <citation type="submission" date="2020-07" db="EMBL/GenBank/DDBJ databases">
        <title>Genomic Encyclopedia of Type Strains, Phase III (KMG-III): the genomes of soil and plant-associated and newly described type strains.</title>
        <authorList>
            <person name="Whitman W."/>
        </authorList>
    </citation>
    <scope>NUCLEOTIDE SEQUENCE [LARGE SCALE GENOMIC DNA]</scope>
    <source>
        <strain evidence="5 6">DSM 11255</strain>
    </source>
</reference>
<protein>
    <submittedName>
        <fullName evidence="5">Diguanylate cyclase (GGDEF)-like protein/PAS domain S-box-containing protein/putative nucleotidyltransferase with HDIG domain</fullName>
    </submittedName>
</protein>